<reference evidence="4" key="3">
    <citation type="submission" date="2016-08" db="EMBL/GenBank/DDBJ databases">
        <title>Sequencing, assembly and comparative genomics of S. aureofaciens ATCC 10762.</title>
        <authorList>
            <person name="Gradnigo J.S."/>
            <person name="Johnson N."/>
            <person name="Somerville G.A."/>
        </authorList>
    </citation>
    <scope>NUCLEOTIDE SEQUENCE [LARGE SCALE GENOMIC DNA]</scope>
    <source>
        <strain evidence="4">ATCC 10762 / DSM 40127 / CCM 3239 / JCM 4008 / LMG 5968 / NBRC 12843 / NCIMB 8234 / A-377</strain>
    </source>
</reference>
<keyword evidence="4" id="KW-1185">Reference proteome</keyword>
<dbReference type="Proteomes" id="UP000610124">
    <property type="component" value="Unassembled WGS sequence"/>
</dbReference>
<dbReference type="InterPro" id="IPR009081">
    <property type="entry name" value="PP-bd_ACP"/>
</dbReference>
<dbReference type="InterPro" id="IPR036736">
    <property type="entry name" value="ACP-like_sf"/>
</dbReference>
<evidence type="ECO:0000259" key="1">
    <source>
        <dbReference type="PROSITE" id="PS50075"/>
    </source>
</evidence>
<organism evidence="3 4">
    <name type="scientific">Kitasatospora aureofaciens</name>
    <name type="common">Streptomyces aureofaciens</name>
    <dbReference type="NCBI Taxonomy" id="1894"/>
    <lineage>
        <taxon>Bacteria</taxon>
        <taxon>Bacillati</taxon>
        <taxon>Actinomycetota</taxon>
        <taxon>Actinomycetes</taxon>
        <taxon>Kitasatosporales</taxon>
        <taxon>Streptomycetaceae</taxon>
        <taxon>Kitasatospora</taxon>
    </lineage>
</organism>
<protein>
    <recommendedName>
        <fullName evidence="1">Carrier domain-containing protein</fullName>
    </recommendedName>
</protein>
<dbReference type="AlphaFoldDB" id="A0A1E7N0I3"/>
<dbReference type="EMBL" id="JPRF03000054">
    <property type="protein sequence ID" value="OEV34181.1"/>
    <property type="molecule type" value="Genomic_DNA"/>
</dbReference>
<feature type="domain" description="Carrier" evidence="1">
    <location>
        <begin position="1"/>
        <end position="70"/>
    </location>
</feature>
<name>A0A1E7N0I3_KITAU</name>
<reference evidence="2" key="5">
    <citation type="submission" date="2020-09" db="EMBL/GenBank/DDBJ databases">
        <authorList>
            <person name="Sun Q."/>
            <person name="Ohkuma M."/>
        </authorList>
    </citation>
    <scope>NUCLEOTIDE SEQUENCE</scope>
    <source>
        <strain evidence="2">JCM 4434</strain>
    </source>
</reference>
<dbReference type="PROSITE" id="PS50075">
    <property type="entry name" value="CARRIER"/>
    <property type="match status" value="1"/>
</dbReference>
<evidence type="ECO:0000313" key="4">
    <source>
        <dbReference type="Proteomes" id="UP000037395"/>
    </source>
</evidence>
<dbReference type="EMBL" id="BMUB01000040">
    <property type="protein sequence ID" value="GGV06584.1"/>
    <property type="molecule type" value="Genomic_DNA"/>
</dbReference>
<reference evidence="3" key="4">
    <citation type="submission" date="2016-08" db="EMBL/GenBank/DDBJ databases">
        <title>Sequencing, Assembly and Comparative Genomics of S. aureofaciens ATCC 10762.</title>
        <authorList>
            <person name="Gradnigo J.S."/>
            <person name="Johnson N."/>
            <person name="Somerville G.A."/>
        </authorList>
    </citation>
    <scope>NUCLEOTIDE SEQUENCE [LARGE SCALE GENOMIC DNA]</scope>
    <source>
        <strain evidence="3">ATCC 10762</strain>
    </source>
</reference>
<gene>
    <name evidence="2" type="ORF">GCM10010502_72000</name>
    <name evidence="3" type="ORF">HS99_0011900</name>
</gene>
<proteinExistence type="predicted"/>
<evidence type="ECO:0000313" key="3">
    <source>
        <dbReference type="EMBL" id="OEV34181.1"/>
    </source>
</evidence>
<comment type="caution">
    <text evidence="3">The sequence shown here is derived from an EMBL/GenBank/DDBJ whole genome shotgun (WGS) entry which is preliminary data.</text>
</comment>
<reference evidence="2" key="1">
    <citation type="journal article" date="2014" name="Int. J. Syst. Evol. Microbiol.">
        <title>Complete genome sequence of Corynebacterium casei LMG S-19264T (=DSM 44701T), isolated from a smear-ripened cheese.</title>
        <authorList>
            <consortium name="US DOE Joint Genome Institute (JGI-PGF)"/>
            <person name="Walter F."/>
            <person name="Albersmeier A."/>
            <person name="Kalinowski J."/>
            <person name="Ruckert C."/>
        </authorList>
    </citation>
    <scope>NUCLEOTIDE SEQUENCE</scope>
    <source>
        <strain evidence="2">JCM 4434</strain>
    </source>
</reference>
<dbReference type="Pfam" id="PF00550">
    <property type="entry name" value="PP-binding"/>
    <property type="match status" value="1"/>
</dbReference>
<dbReference type="SUPFAM" id="SSF47336">
    <property type="entry name" value="ACP-like"/>
    <property type="match status" value="1"/>
</dbReference>
<accession>A0A8H9LRQ1</accession>
<evidence type="ECO:0000313" key="2">
    <source>
        <dbReference type="EMBL" id="GGV06584.1"/>
    </source>
</evidence>
<dbReference type="Proteomes" id="UP000037395">
    <property type="component" value="Unassembled WGS sequence"/>
</dbReference>
<reference evidence="3 4" key="2">
    <citation type="submission" date="2014-07" db="EMBL/GenBank/DDBJ databases">
        <authorList>
            <person name="Zhang J.E."/>
            <person name="Yang H."/>
            <person name="Guo J."/>
            <person name="Deng Z."/>
            <person name="Luo H."/>
            <person name="Luo M."/>
            <person name="Zhao B."/>
        </authorList>
    </citation>
    <scope>NUCLEOTIDE SEQUENCE [LARGE SCALE GENOMIC DNA]</scope>
    <source>
        <strain evidence="3">ATCC 10762</strain>
        <strain evidence="4">ATCC 10762 / DSM 40127 / CCM 3239 / JCM 4008 / LMG 5968 / NBRC 12843 / NCIMB 8234 / A-377</strain>
    </source>
</reference>
<sequence>MIIEILTTKYEVPAEDVSPEVAFDELAVDSLTLLEMSLILEKRLGIAIQEGALEAGQTVGEAAEMISSLGAAA</sequence>
<dbReference type="Gene3D" id="1.10.1200.10">
    <property type="entry name" value="ACP-like"/>
    <property type="match status" value="1"/>
</dbReference>
<accession>A0A1E7N0I3</accession>